<dbReference type="OrthoDB" id="8434774at2759"/>
<proteinExistence type="predicted"/>
<dbReference type="FunCoup" id="A0A1S2ZI85">
    <property type="interactions" value="34"/>
</dbReference>
<gene>
    <name evidence="3" type="primary">C9H21orf62</name>
</gene>
<reference evidence="3" key="1">
    <citation type="submission" date="2025-08" db="UniProtKB">
        <authorList>
            <consortium name="RefSeq"/>
        </authorList>
    </citation>
    <scope>IDENTIFICATION</scope>
</reference>
<dbReference type="AlphaFoldDB" id="A0A1S2ZI85"/>
<keyword evidence="1" id="KW-0732">Signal</keyword>
<keyword evidence="2" id="KW-1185">Reference proteome</keyword>
<protein>
    <submittedName>
        <fullName evidence="3">Uncharacterized protein C21orf62 homolog</fullName>
    </submittedName>
</protein>
<dbReference type="PANTHER" id="PTHR35658">
    <property type="entry name" value="RCG58666, ISOFORM CRA_A"/>
    <property type="match status" value="1"/>
</dbReference>
<dbReference type="InterPro" id="IPR029250">
    <property type="entry name" value="ECPIP"/>
</dbReference>
<dbReference type="RefSeq" id="XP_007519770.1">
    <property type="nucleotide sequence ID" value="XM_007519708.3"/>
</dbReference>
<dbReference type="eggNOG" id="ENOG502S2I2">
    <property type="taxonomic scope" value="Eukaryota"/>
</dbReference>
<organism evidence="2 3">
    <name type="scientific">Erinaceus europaeus</name>
    <name type="common">Western European hedgehog</name>
    <dbReference type="NCBI Taxonomy" id="9365"/>
    <lineage>
        <taxon>Eukaryota</taxon>
        <taxon>Metazoa</taxon>
        <taxon>Chordata</taxon>
        <taxon>Craniata</taxon>
        <taxon>Vertebrata</taxon>
        <taxon>Euteleostomi</taxon>
        <taxon>Mammalia</taxon>
        <taxon>Eutheria</taxon>
        <taxon>Laurasiatheria</taxon>
        <taxon>Eulipotyphla</taxon>
        <taxon>Erinaceidae</taxon>
        <taxon>Erinaceinae</taxon>
        <taxon>Erinaceus</taxon>
    </lineage>
</organism>
<dbReference type="Proteomes" id="UP001652624">
    <property type="component" value="Chromosome 9"/>
</dbReference>
<feature type="chain" id="PRO_5010240792" evidence="1">
    <location>
        <begin position="26"/>
        <end position="216"/>
    </location>
</feature>
<evidence type="ECO:0000256" key="1">
    <source>
        <dbReference type="SAM" id="SignalP"/>
    </source>
</evidence>
<evidence type="ECO:0000313" key="3">
    <source>
        <dbReference type="RefSeq" id="XP_007519770.1"/>
    </source>
</evidence>
<sequence>MAPSAGHSLLLWSLLSILTLGGFSGGQNSTLIFTKDNITHNCSCSTDVRDCEYTLASLLCTCHTVLPLEGQGTSFSHRLTVWFTDASALGLLSNFTLVRDLKLSQCGANPLPPVYLAICGLERLRVAAEAWRPAPEQSLLIREGQDRETRGEPVSPGRKLCRDISFLDVTLFNRDSSLKSYSIENVTSITSDFPELSILDTVSIPNHDSYVVTFIY</sequence>
<accession>A0A1S2ZI85</accession>
<dbReference type="PANTHER" id="PTHR35658:SF1">
    <property type="entry name" value="CHROMOSOME 21 OPEN READING FRAME 62"/>
    <property type="match status" value="1"/>
</dbReference>
<evidence type="ECO:0000313" key="2">
    <source>
        <dbReference type="Proteomes" id="UP001652624"/>
    </source>
</evidence>
<name>A0A1S2ZI85_ERIEU</name>
<dbReference type="Pfam" id="PF15137">
    <property type="entry name" value="ECPIP"/>
    <property type="match status" value="1"/>
</dbReference>
<dbReference type="InParanoid" id="A0A1S2ZI85"/>
<feature type="signal peptide" evidence="1">
    <location>
        <begin position="1"/>
        <end position="25"/>
    </location>
</feature>